<dbReference type="InterPro" id="IPR052336">
    <property type="entry name" value="MlaD_Phospholipid_Transporter"/>
</dbReference>
<feature type="domain" description="Mce/MlaD" evidence="2">
    <location>
        <begin position="40"/>
        <end position="117"/>
    </location>
</feature>
<keyword evidence="4" id="KW-1185">Reference proteome</keyword>
<proteinExistence type="predicted"/>
<dbReference type="OrthoDB" id="338143at2"/>
<evidence type="ECO:0000313" key="4">
    <source>
        <dbReference type="Proteomes" id="UP000317550"/>
    </source>
</evidence>
<dbReference type="NCBIfam" id="TIGR04430">
    <property type="entry name" value="OM_asym_MlaD"/>
    <property type="match status" value="1"/>
</dbReference>
<keyword evidence="1" id="KW-0812">Transmembrane</keyword>
<dbReference type="EMBL" id="CP041730">
    <property type="protein sequence ID" value="QDQ26504.1"/>
    <property type="molecule type" value="Genomic_DNA"/>
</dbReference>
<dbReference type="PANTHER" id="PTHR33371">
    <property type="entry name" value="INTERMEMBRANE PHOSPHOLIPID TRANSPORT SYSTEM BINDING PROTEIN MLAD-RELATED"/>
    <property type="match status" value="1"/>
</dbReference>
<evidence type="ECO:0000313" key="3">
    <source>
        <dbReference type="EMBL" id="QDQ26504.1"/>
    </source>
</evidence>
<feature type="transmembrane region" description="Helical" evidence="1">
    <location>
        <begin position="7"/>
        <end position="27"/>
    </location>
</feature>
<keyword evidence="1" id="KW-0472">Membrane</keyword>
<dbReference type="InterPro" id="IPR030970">
    <property type="entry name" value="ABC_MlaD"/>
</dbReference>
<dbReference type="Proteomes" id="UP000317550">
    <property type="component" value="Chromosome"/>
</dbReference>
<name>A0A516SEB3_9NEIS</name>
<sequence>MMNRRVYDFWVGVFVMLGLASLAFLALRVSNVSNGGSKATYRVTAAFDNIGGLKARAPIKSAGVLVGRVAGISLDPVTYRAMVALDIEQGYHFSRDSSAEILTSGILGDQYIGVEPGADETMLKNGDRITLTSSAVVLEKLISQFMFSKAAENPAQPTTAP</sequence>
<dbReference type="InterPro" id="IPR003399">
    <property type="entry name" value="Mce/MlaD"/>
</dbReference>
<dbReference type="GO" id="GO:0005548">
    <property type="term" value="F:phospholipid transporter activity"/>
    <property type="evidence" value="ECO:0007669"/>
    <property type="project" value="TreeGrafter"/>
</dbReference>
<dbReference type="KEGG" id="cari:FNU76_09055"/>
<accession>A0A516SEB3</accession>
<keyword evidence="1" id="KW-1133">Transmembrane helix</keyword>
<organism evidence="3 4">
    <name type="scientific">Chitinimonas arctica</name>
    <dbReference type="NCBI Taxonomy" id="2594795"/>
    <lineage>
        <taxon>Bacteria</taxon>
        <taxon>Pseudomonadati</taxon>
        <taxon>Pseudomonadota</taxon>
        <taxon>Betaproteobacteria</taxon>
        <taxon>Neisseriales</taxon>
        <taxon>Chitinibacteraceae</taxon>
        <taxon>Chitinimonas</taxon>
    </lineage>
</organism>
<evidence type="ECO:0000256" key="1">
    <source>
        <dbReference type="SAM" id="Phobius"/>
    </source>
</evidence>
<protein>
    <submittedName>
        <fullName evidence="3">Outer membrane lipid asymmetry maintenance protein MlaD</fullName>
    </submittedName>
</protein>
<reference evidence="4" key="1">
    <citation type="submission" date="2019-07" db="EMBL/GenBank/DDBJ databases">
        <title>Chitinimonas sp. nov., isolated from Ny-Alesund, arctica soil.</title>
        <authorList>
            <person name="Xu Q."/>
            <person name="Peng F."/>
        </authorList>
    </citation>
    <scope>NUCLEOTIDE SEQUENCE [LARGE SCALE GENOMIC DNA]</scope>
    <source>
        <strain evidence="4">R3-44</strain>
    </source>
</reference>
<dbReference type="AlphaFoldDB" id="A0A516SEB3"/>
<evidence type="ECO:0000259" key="2">
    <source>
        <dbReference type="Pfam" id="PF02470"/>
    </source>
</evidence>
<dbReference type="PANTHER" id="PTHR33371:SF4">
    <property type="entry name" value="INTERMEMBRANE PHOSPHOLIPID TRANSPORT SYSTEM BINDING PROTEIN MLAD"/>
    <property type="match status" value="1"/>
</dbReference>
<dbReference type="GO" id="GO:0005543">
    <property type="term" value="F:phospholipid binding"/>
    <property type="evidence" value="ECO:0007669"/>
    <property type="project" value="TreeGrafter"/>
</dbReference>
<gene>
    <name evidence="3" type="primary">mlaD</name>
    <name evidence="3" type="ORF">FNU76_09055</name>
</gene>
<dbReference type="Pfam" id="PF02470">
    <property type="entry name" value="MlaD"/>
    <property type="match status" value="1"/>
</dbReference>